<dbReference type="EMBL" id="LIAE01009873">
    <property type="protein sequence ID" value="PAV67872.1"/>
    <property type="molecule type" value="Genomic_DNA"/>
</dbReference>
<sequence>MQTLFRVAFLLLMSTECDQKSQPRRADSLSPLASKGNSKSSDVKEYRVQTGEIELNDTEITILINNSTYEIFEYIEANSTEVEENVAKMIEKQKLSSTSVKPMVTTTVTTRRPRNRYHKFRPAHCRHYTTKDKFLLLEKAGSRNQFYMADSPEEAAKNFAPLLPYPQDKTAEMFADQIQAEIDFDHCDARCEMIKELLLHALNSTTPTPRHKAVSTPLNDAVSSGSATEGGGEERTTPLSGGCYLETFIPLGNCTDMGEEVSWNHESLCSVCHGIYMLNGDCFPKFFNSIKCNQQEMGCIFDTFTDKAHGQCHQQSLVFKVLRNKGDERCEDWAVDQIHVSHFLLDAVFPISTSDPSFLPMHIESNFVAAFQTSTGSLIHLTVSL</sequence>
<feature type="region of interest" description="Disordered" evidence="1">
    <location>
        <begin position="206"/>
        <end position="237"/>
    </location>
</feature>
<gene>
    <name evidence="3" type="ORF">WR25_24123</name>
</gene>
<name>A0A2A2K1X7_9BILA</name>
<dbReference type="PANTHER" id="PTHR33995">
    <property type="entry name" value="PROTEIN CBG18546"/>
    <property type="match status" value="1"/>
</dbReference>
<dbReference type="InterPro" id="IPR029034">
    <property type="entry name" value="Cystine-knot_cytokine"/>
</dbReference>
<evidence type="ECO:0000313" key="3">
    <source>
        <dbReference type="EMBL" id="PAV67872.1"/>
    </source>
</evidence>
<keyword evidence="4" id="KW-1185">Reference proteome</keyword>
<organism evidence="3 4">
    <name type="scientific">Diploscapter pachys</name>
    <dbReference type="NCBI Taxonomy" id="2018661"/>
    <lineage>
        <taxon>Eukaryota</taxon>
        <taxon>Metazoa</taxon>
        <taxon>Ecdysozoa</taxon>
        <taxon>Nematoda</taxon>
        <taxon>Chromadorea</taxon>
        <taxon>Rhabditida</taxon>
        <taxon>Rhabditina</taxon>
        <taxon>Rhabditomorpha</taxon>
        <taxon>Rhabditoidea</taxon>
        <taxon>Rhabditidae</taxon>
        <taxon>Diploscapter</taxon>
    </lineage>
</organism>
<protein>
    <submittedName>
        <fullName evidence="3">Uncharacterized protein</fullName>
    </submittedName>
</protein>
<feature type="chain" id="PRO_5012313477" evidence="2">
    <location>
        <begin position="20"/>
        <end position="385"/>
    </location>
</feature>
<evidence type="ECO:0000256" key="2">
    <source>
        <dbReference type="SAM" id="SignalP"/>
    </source>
</evidence>
<dbReference type="AlphaFoldDB" id="A0A2A2K1X7"/>
<keyword evidence="2" id="KW-0732">Signal</keyword>
<dbReference type="PANTHER" id="PTHR33995:SF13">
    <property type="entry name" value="CTCK DOMAIN-CONTAINING PROTEIN"/>
    <property type="match status" value="1"/>
</dbReference>
<proteinExistence type="predicted"/>
<dbReference type="OrthoDB" id="5799079at2759"/>
<feature type="region of interest" description="Disordered" evidence="1">
    <location>
        <begin position="20"/>
        <end position="45"/>
    </location>
</feature>
<comment type="caution">
    <text evidence="3">The sequence shown here is derived from an EMBL/GenBank/DDBJ whole genome shotgun (WGS) entry which is preliminary data.</text>
</comment>
<dbReference type="Proteomes" id="UP000218231">
    <property type="component" value="Unassembled WGS sequence"/>
</dbReference>
<evidence type="ECO:0000256" key="1">
    <source>
        <dbReference type="SAM" id="MobiDB-lite"/>
    </source>
</evidence>
<evidence type="ECO:0000313" key="4">
    <source>
        <dbReference type="Proteomes" id="UP000218231"/>
    </source>
</evidence>
<reference evidence="3 4" key="1">
    <citation type="journal article" date="2017" name="Curr. Biol.">
        <title>Genome architecture and evolution of a unichromosomal asexual nematode.</title>
        <authorList>
            <person name="Fradin H."/>
            <person name="Zegar C."/>
            <person name="Gutwein M."/>
            <person name="Lucas J."/>
            <person name="Kovtun M."/>
            <person name="Corcoran D."/>
            <person name="Baugh L.R."/>
            <person name="Kiontke K."/>
            <person name="Gunsalus K."/>
            <person name="Fitch D.H."/>
            <person name="Piano F."/>
        </authorList>
    </citation>
    <scope>NUCLEOTIDE SEQUENCE [LARGE SCALE GENOMIC DNA]</scope>
    <source>
        <strain evidence="3">PF1309</strain>
    </source>
</reference>
<feature type="signal peptide" evidence="2">
    <location>
        <begin position="1"/>
        <end position="19"/>
    </location>
</feature>
<dbReference type="SUPFAM" id="SSF57501">
    <property type="entry name" value="Cystine-knot cytokines"/>
    <property type="match status" value="1"/>
</dbReference>
<accession>A0A2A2K1X7</accession>